<dbReference type="Proteomes" id="UP001604336">
    <property type="component" value="Unassembled WGS sequence"/>
</dbReference>
<dbReference type="AlphaFoldDB" id="A0ABD1V7F3"/>
<accession>A0ABD1V7F3</accession>
<proteinExistence type="predicted"/>
<reference evidence="2" key="1">
    <citation type="submission" date="2024-07" db="EMBL/GenBank/DDBJ databases">
        <title>Two chromosome-level genome assemblies of Korean endemic species Abeliophyllum distichum and Forsythia ovata (Oleaceae).</title>
        <authorList>
            <person name="Jang H."/>
        </authorList>
    </citation>
    <scope>NUCLEOTIDE SEQUENCE [LARGE SCALE GENOMIC DNA]</scope>
</reference>
<dbReference type="EMBL" id="JBFOLK010000002">
    <property type="protein sequence ID" value="KAL2533281.1"/>
    <property type="molecule type" value="Genomic_DNA"/>
</dbReference>
<organism evidence="1 2">
    <name type="scientific">Abeliophyllum distichum</name>
    <dbReference type="NCBI Taxonomy" id="126358"/>
    <lineage>
        <taxon>Eukaryota</taxon>
        <taxon>Viridiplantae</taxon>
        <taxon>Streptophyta</taxon>
        <taxon>Embryophyta</taxon>
        <taxon>Tracheophyta</taxon>
        <taxon>Spermatophyta</taxon>
        <taxon>Magnoliopsida</taxon>
        <taxon>eudicotyledons</taxon>
        <taxon>Gunneridae</taxon>
        <taxon>Pentapetalae</taxon>
        <taxon>asterids</taxon>
        <taxon>lamiids</taxon>
        <taxon>Lamiales</taxon>
        <taxon>Oleaceae</taxon>
        <taxon>Forsythieae</taxon>
        <taxon>Abeliophyllum</taxon>
    </lineage>
</organism>
<evidence type="ECO:0000313" key="1">
    <source>
        <dbReference type="EMBL" id="KAL2533281.1"/>
    </source>
</evidence>
<name>A0ABD1V7F3_9LAMI</name>
<gene>
    <name evidence="1" type="ORF">Adt_06632</name>
</gene>
<keyword evidence="2" id="KW-1185">Reference proteome</keyword>
<evidence type="ECO:0000313" key="2">
    <source>
        <dbReference type="Proteomes" id="UP001604336"/>
    </source>
</evidence>
<sequence>MARIVSGRRQKIPTLLARRLLQVQQHFSTERDTSGGLSPRLVWTLELLLSFLKSNTYSHHDFQCPKSKTTQMTNQKLKIDFVRFCCHTSSKEPGHTTDISQ</sequence>
<comment type="caution">
    <text evidence="1">The sequence shown here is derived from an EMBL/GenBank/DDBJ whole genome shotgun (WGS) entry which is preliminary data.</text>
</comment>
<protein>
    <submittedName>
        <fullName evidence="1">Uncharacterized protein</fullName>
    </submittedName>
</protein>